<protein>
    <recommendedName>
        <fullName evidence="3">Hyaluronan/mRNA-binding protein domain-containing protein</fullName>
    </recommendedName>
</protein>
<accession>A9NJX5</accession>
<sequence length="84" mass="9493">MATVRAKLQKRAEDHFRARDVKKGIERLDRRSASGINGSPKKGGHGGKFTWGGFRSSDLPYSQPALDEKDPNYMDRDDEEEEAQ</sequence>
<feature type="compositionally biased region" description="Basic and acidic residues" evidence="1">
    <location>
        <begin position="66"/>
        <end position="75"/>
    </location>
</feature>
<reference evidence="2" key="1">
    <citation type="journal article" date="2008" name="BMC Genomics">
        <title>A conifer genomics resource of 200,000 spruce (Picea spp.) ESTs and 6,464 high-quality, sequence-finished full-length cDNAs for Sitka spruce (Picea sitchensis).</title>
        <authorList>
            <person name="Ralph S.G."/>
            <person name="Chun H.J."/>
            <person name="Kolosova N."/>
            <person name="Cooper D."/>
            <person name="Oddy C."/>
            <person name="Ritland C.E."/>
            <person name="Kirkpatrick R."/>
            <person name="Moore R."/>
            <person name="Barber S."/>
            <person name="Holt R.A."/>
            <person name="Jones S.J."/>
            <person name="Marra M.A."/>
            <person name="Douglas C.J."/>
            <person name="Ritland K."/>
            <person name="Bohlmann J."/>
        </authorList>
    </citation>
    <scope>NUCLEOTIDE SEQUENCE</scope>
    <source>
        <tissue evidence="2">Bark</tissue>
    </source>
</reference>
<dbReference type="EMBL" id="EF081541">
    <property type="protein sequence ID" value="ABK20936.1"/>
    <property type="molecule type" value="mRNA"/>
</dbReference>
<evidence type="ECO:0008006" key="3">
    <source>
        <dbReference type="Google" id="ProtNLM"/>
    </source>
</evidence>
<name>A9NJX5_PICSI</name>
<dbReference type="AlphaFoldDB" id="A9NJX5"/>
<evidence type="ECO:0000256" key="1">
    <source>
        <dbReference type="SAM" id="MobiDB-lite"/>
    </source>
</evidence>
<proteinExistence type="evidence at transcript level"/>
<feature type="region of interest" description="Disordered" evidence="1">
    <location>
        <begin position="1"/>
        <end position="84"/>
    </location>
</feature>
<organism evidence="2">
    <name type="scientific">Picea sitchensis</name>
    <name type="common">Sitka spruce</name>
    <name type="synonym">Pinus sitchensis</name>
    <dbReference type="NCBI Taxonomy" id="3332"/>
    <lineage>
        <taxon>Eukaryota</taxon>
        <taxon>Viridiplantae</taxon>
        <taxon>Streptophyta</taxon>
        <taxon>Embryophyta</taxon>
        <taxon>Tracheophyta</taxon>
        <taxon>Spermatophyta</taxon>
        <taxon>Pinopsida</taxon>
        <taxon>Pinidae</taxon>
        <taxon>Conifers I</taxon>
        <taxon>Pinales</taxon>
        <taxon>Pinaceae</taxon>
        <taxon>Picea</taxon>
    </lineage>
</organism>
<feature type="compositionally biased region" description="Basic and acidic residues" evidence="1">
    <location>
        <begin position="10"/>
        <end position="32"/>
    </location>
</feature>
<evidence type="ECO:0000313" key="2">
    <source>
        <dbReference type="EMBL" id="ABK20936.1"/>
    </source>
</evidence>